<organism evidence="2 3">
    <name type="scientific">Candidatus Eisenbergiella intestinigallinarum</name>
    <dbReference type="NCBI Taxonomy" id="2838549"/>
    <lineage>
        <taxon>Bacteria</taxon>
        <taxon>Bacillati</taxon>
        <taxon>Bacillota</taxon>
        <taxon>Clostridia</taxon>
        <taxon>Lachnospirales</taxon>
        <taxon>Lachnospiraceae</taxon>
        <taxon>Eisenbergiella</taxon>
    </lineage>
</organism>
<protein>
    <submittedName>
        <fullName evidence="2">Uncharacterized protein</fullName>
    </submittedName>
</protein>
<sequence>MQTTIWMMAAAMAVFCSGSVTAGPVQDLPVQTETENGGDGDAVLEGSLSAADQIAKSIVSENGGILFEIPEGTVQPETLKIHISGRVEYEDGFSASVHYLEEENGNWKAGMIYFIPYDPACTELTMDIFYTDRNGATVERSVDLLDEAE</sequence>
<comment type="caution">
    <text evidence="2">The sequence shown here is derived from an EMBL/GenBank/DDBJ whole genome shotgun (WGS) entry which is preliminary data.</text>
</comment>
<accession>A0A9D2QKE6</accession>
<proteinExistence type="predicted"/>
<reference evidence="2" key="1">
    <citation type="journal article" date="2021" name="PeerJ">
        <title>Extensive microbial diversity within the chicken gut microbiome revealed by metagenomics and culture.</title>
        <authorList>
            <person name="Gilroy R."/>
            <person name="Ravi A."/>
            <person name="Getino M."/>
            <person name="Pursley I."/>
            <person name="Horton D.L."/>
            <person name="Alikhan N.F."/>
            <person name="Baker D."/>
            <person name="Gharbi K."/>
            <person name="Hall N."/>
            <person name="Watson M."/>
            <person name="Adriaenssens E.M."/>
            <person name="Foster-Nyarko E."/>
            <person name="Jarju S."/>
            <person name="Secka A."/>
            <person name="Antonio M."/>
            <person name="Oren A."/>
            <person name="Chaudhuri R.R."/>
            <person name="La Ragione R."/>
            <person name="Hildebrand F."/>
            <person name="Pallen M.J."/>
        </authorList>
    </citation>
    <scope>NUCLEOTIDE SEQUENCE</scope>
    <source>
        <strain evidence="2">ChiBcec1-1630</strain>
    </source>
</reference>
<gene>
    <name evidence="2" type="ORF">H9926_04180</name>
</gene>
<dbReference type="EMBL" id="DWVS01000102">
    <property type="protein sequence ID" value="HJC87197.1"/>
    <property type="molecule type" value="Genomic_DNA"/>
</dbReference>
<reference evidence="2" key="2">
    <citation type="submission" date="2021-04" db="EMBL/GenBank/DDBJ databases">
        <authorList>
            <person name="Gilroy R."/>
        </authorList>
    </citation>
    <scope>NUCLEOTIDE SEQUENCE</scope>
    <source>
        <strain evidence="2">ChiBcec1-1630</strain>
    </source>
</reference>
<keyword evidence="1" id="KW-0732">Signal</keyword>
<evidence type="ECO:0000256" key="1">
    <source>
        <dbReference type="SAM" id="SignalP"/>
    </source>
</evidence>
<dbReference type="AlphaFoldDB" id="A0A9D2QKE6"/>
<dbReference type="Proteomes" id="UP000823922">
    <property type="component" value="Unassembled WGS sequence"/>
</dbReference>
<name>A0A9D2QKE6_9FIRM</name>
<evidence type="ECO:0000313" key="2">
    <source>
        <dbReference type="EMBL" id="HJC87197.1"/>
    </source>
</evidence>
<feature type="signal peptide" evidence="1">
    <location>
        <begin position="1"/>
        <end position="22"/>
    </location>
</feature>
<feature type="chain" id="PRO_5038810976" evidence="1">
    <location>
        <begin position="23"/>
        <end position="149"/>
    </location>
</feature>
<evidence type="ECO:0000313" key="3">
    <source>
        <dbReference type="Proteomes" id="UP000823922"/>
    </source>
</evidence>